<comment type="similarity">
    <text evidence="1">Belongs to the Nudix hydrolase family.</text>
</comment>
<dbReference type="GO" id="GO:0016787">
    <property type="term" value="F:hydrolase activity"/>
    <property type="evidence" value="ECO:0007669"/>
    <property type="project" value="UniProtKB-KW"/>
</dbReference>
<dbReference type="InterPro" id="IPR000086">
    <property type="entry name" value="NUDIX_hydrolase_dom"/>
</dbReference>
<dbReference type="Pfam" id="PF00293">
    <property type="entry name" value="NUDIX"/>
    <property type="match status" value="1"/>
</dbReference>
<protein>
    <submittedName>
        <fullName evidence="3">RNA pyrophosphohydrolase</fullName>
        <ecNumber evidence="3">3.6.1.-</ecNumber>
    </submittedName>
</protein>
<evidence type="ECO:0000313" key="3">
    <source>
        <dbReference type="EMBL" id="CAG7646563.1"/>
    </source>
</evidence>
<evidence type="ECO:0000259" key="2">
    <source>
        <dbReference type="PROSITE" id="PS51462"/>
    </source>
</evidence>
<accession>A0ABM8VKK3</accession>
<keyword evidence="4" id="KW-1185">Reference proteome</keyword>
<reference evidence="3 4" key="1">
    <citation type="submission" date="2021-06" db="EMBL/GenBank/DDBJ databases">
        <authorList>
            <person name="Criscuolo A."/>
        </authorList>
    </citation>
    <scope>NUCLEOTIDE SEQUENCE [LARGE SCALE GENOMIC DNA]</scope>
    <source>
        <strain evidence="4">CIP 111802</strain>
    </source>
</reference>
<organism evidence="3 4">
    <name type="scientific">Paenibacillus allorhizosphaerae</name>
    <dbReference type="NCBI Taxonomy" id="2849866"/>
    <lineage>
        <taxon>Bacteria</taxon>
        <taxon>Bacillati</taxon>
        <taxon>Bacillota</taxon>
        <taxon>Bacilli</taxon>
        <taxon>Bacillales</taxon>
        <taxon>Paenibacillaceae</taxon>
        <taxon>Paenibacillus</taxon>
    </lineage>
</organism>
<dbReference type="PANTHER" id="PTHR43736:SF1">
    <property type="entry name" value="DIHYDRONEOPTERIN TRIPHOSPHATE DIPHOSPHATASE"/>
    <property type="match status" value="1"/>
</dbReference>
<dbReference type="Proteomes" id="UP000730618">
    <property type="component" value="Unassembled WGS sequence"/>
</dbReference>
<dbReference type="InterPro" id="IPR020084">
    <property type="entry name" value="NUDIX_hydrolase_CS"/>
</dbReference>
<name>A0ABM8VKK3_9BACL</name>
<proteinExistence type="inferred from homology"/>
<evidence type="ECO:0000256" key="1">
    <source>
        <dbReference type="ARBA" id="ARBA00005582"/>
    </source>
</evidence>
<keyword evidence="3" id="KW-0378">Hydrolase</keyword>
<dbReference type="EC" id="3.6.1.-" evidence="3"/>
<sequence length="169" mass="19005">MLVVREGKNVAGIPLPNETRLIISGRLPDTERITCAFVLAFQQDQLLLTHLHERGWDIPGGHIEPGETPEEAVKRELYEETGASIGSPMLLGYEQIRLLGEKPAHYKYPYPDSYMVFYTAAVARLDAFGSTDETAGRSLFEPERAYRVPWVKEHSALYEEALRRASLSG</sequence>
<evidence type="ECO:0000313" key="4">
    <source>
        <dbReference type="Proteomes" id="UP000730618"/>
    </source>
</evidence>
<comment type="caution">
    <text evidence="3">The sequence shown here is derived from an EMBL/GenBank/DDBJ whole genome shotgun (WGS) entry which is preliminary data.</text>
</comment>
<dbReference type="PROSITE" id="PS00893">
    <property type="entry name" value="NUDIX_BOX"/>
    <property type="match status" value="1"/>
</dbReference>
<dbReference type="RefSeq" id="WP_218100071.1">
    <property type="nucleotide sequence ID" value="NZ_CAJVCE010000010.1"/>
</dbReference>
<dbReference type="PANTHER" id="PTHR43736">
    <property type="entry name" value="ADP-RIBOSE PYROPHOSPHATASE"/>
    <property type="match status" value="1"/>
</dbReference>
<dbReference type="EMBL" id="CAJVCE010000010">
    <property type="protein sequence ID" value="CAG7646563.1"/>
    <property type="molecule type" value="Genomic_DNA"/>
</dbReference>
<feature type="domain" description="Nudix hydrolase" evidence="2">
    <location>
        <begin position="31"/>
        <end position="164"/>
    </location>
</feature>
<dbReference type="PROSITE" id="PS51462">
    <property type="entry name" value="NUDIX"/>
    <property type="match status" value="1"/>
</dbReference>
<gene>
    <name evidence="3" type="primary">rppH_4</name>
    <name evidence="3" type="ORF">PAECIP111802_03778</name>
</gene>